<accession>A0ABT0LT68</accession>
<name>A0ABT0LT68_9XANT</name>
<dbReference type="Pfam" id="PF13772">
    <property type="entry name" value="AIG2_2"/>
    <property type="match status" value="1"/>
</dbReference>
<dbReference type="Gene3D" id="3.10.490.10">
    <property type="entry name" value="Gamma-glutamyl cyclotransferase-like"/>
    <property type="match status" value="1"/>
</dbReference>
<dbReference type="RefSeq" id="WP_249048017.1">
    <property type="nucleotide sequence ID" value="NZ_JAMBEC010000030.1"/>
</dbReference>
<reference evidence="1" key="1">
    <citation type="submission" date="2022-04" db="EMBL/GenBank/DDBJ databases">
        <title>Genomic comparison of 19 strains of Xanthomonas nasturtii, a newly emerging watercress pathogen.</title>
        <authorList>
            <person name="Harrison J."/>
            <person name="Greer S."/>
            <person name="Hussain R."/>
            <person name="Lascelles D."/>
            <person name="Roberts M."/>
            <person name="Carter B."/>
            <person name="Bryning A."/>
            <person name="Carroll S."/>
            <person name="Aspin A."/>
            <person name="Cruz L."/>
            <person name="Cruz J."/>
            <person name="Grant M."/>
            <person name="Vicente J."/>
            <person name="Studholme D.J."/>
        </authorList>
    </citation>
    <scope>NUCLEOTIDE SEQUENCE</scope>
    <source>
        <strain evidence="1">10016B</strain>
    </source>
</reference>
<evidence type="ECO:0000313" key="1">
    <source>
        <dbReference type="EMBL" id="MCL1552252.1"/>
    </source>
</evidence>
<comment type="caution">
    <text evidence="1">The sequence shown here is derived from an EMBL/GenBank/DDBJ whole genome shotgun (WGS) entry which is preliminary data.</text>
</comment>
<proteinExistence type="predicted"/>
<keyword evidence="2" id="KW-1185">Reference proteome</keyword>
<organism evidence="1 2">
    <name type="scientific">Xanthomonas nasturtii</name>
    <dbReference type="NCBI Taxonomy" id="1843581"/>
    <lineage>
        <taxon>Bacteria</taxon>
        <taxon>Pseudomonadati</taxon>
        <taxon>Pseudomonadota</taxon>
        <taxon>Gammaproteobacteria</taxon>
        <taxon>Lysobacterales</taxon>
        <taxon>Lysobacteraceae</taxon>
        <taxon>Xanthomonas</taxon>
    </lineage>
</organism>
<protein>
    <submittedName>
        <fullName evidence="1">Gamma-glutamylcyclotransferase</fullName>
    </submittedName>
</protein>
<evidence type="ECO:0000313" key="2">
    <source>
        <dbReference type="Proteomes" id="UP001167357"/>
    </source>
</evidence>
<sequence>MADKPGLDAAEGLGHGYHQATVSFPLNSVTYQAFVYVASLSHIDRSLKPYHWYKQLVLFGARYHHFPEEYVAKLEAVQSIADPDSTCSSKNATLLARMAQF</sequence>
<dbReference type="EMBL" id="JAMBED010000029">
    <property type="protein sequence ID" value="MCL1552252.1"/>
    <property type="molecule type" value="Genomic_DNA"/>
</dbReference>
<gene>
    <name evidence="1" type="ORF">M3O51_13280</name>
</gene>
<dbReference type="Proteomes" id="UP001167357">
    <property type="component" value="Unassembled WGS sequence"/>
</dbReference>